<dbReference type="GO" id="GO:0008146">
    <property type="term" value="F:sulfotransferase activity"/>
    <property type="evidence" value="ECO:0007669"/>
    <property type="project" value="InterPro"/>
</dbReference>
<proteinExistence type="inferred from homology"/>
<keyword evidence="5" id="KW-1185">Reference proteome</keyword>
<reference evidence="4 5" key="1">
    <citation type="submission" date="2021-06" db="EMBL/GenBank/DDBJ databases">
        <title>Caerostris darwini draft genome.</title>
        <authorList>
            <person name="Kono N."/>
            <person name="Arakawa K."/>
        </authorList>
    </citation>
    <scope>NUCLEOTIDE SEQUENCE [LARGE SCALE GENOMIC DNA]</scope>
</reference>
<dbReference type="Proteomes" id="UP001054837">
    <property type="component" value="Unassembled WGS sequence"/>
</dbReference>
<evidence type="ECO:0000313" key="5">
    <source>
        <dbReference type="Proteomes" id="UP001054837"/>
    </source>
</evidence>
<dbReference type="PANTHER" id="PTHR11783">
    <property type="entry name" value="SULFOTRANSFERASE SULT"/>
    <property type="match status" value="1"/>
</dbReference>
<dbReference type="EMBL" id="BPLQ01004987">
    <property type="protein sequence ID" value="GIY12021.1"/>
    <property type="molecule type" value="Genomic_DNA"/>
</dbReference>
<evidence type="ECO:0000259" key="3">
    <source>
        <dbReference type="Pfam" id="PF00685"/>
    </source>
</evidence>
<dbReference type="Gene3D" id="3.40.50.300">
    <property type="entry name" value="P-loop containing nucleotide triphosphate hydrolases"/>
    <property type="match status" value="1"/>
</dbReference>
<dbReference type="AlphaFoldDB" id="A0AAV4QUL8"/>
<name>A0AAV4QUL8_9ARAC</name>
<gene>
    <name evidence="4" type="primary">SULT1C4</name>
    <name evidence="4" type="ORF">CDAR_449521</name>
</gene>
<accession>A0AAV4QUL8</accession>
<dbReference type="InterPro" id="IPR000863">
    <property type="entry name" value="Sulfotransferase_dom"/>
</dbReference>
<protein>
    <submittedName>
        <fullName evidence="4">Sulfotransferase 1C4</fullName>
    </submittedName>
</protein>
<sequence>MKNLESCKNFVFKEDDILVVSFPKTGTTWLQEIIYCIMNGIDESLSKSLEDRFPYLEFIYPGLASIEKMEGQRLIKTHLPYSLLPEDVLKSNVKMFYILRNPKDVAVSYYHFVRMMTAADYSGDFDSFFQDFLSDKVPYGPIWKHYEEIWSQKDNPNILILFYEDFHKDIHGSIRKISRFLNKDLTEKEICDIADHCSFSNMSQNPNVNYQHWDDLGIRKQYEAKFMRKGQVGDWKNYFNTEMNHRMDSWIDDNFSDIKASFVFDKLEIKPKE</sequence>
<evidence type="ECO:0000313" key="4">
    <source>
        <dbReference type="EMBL" id="GIY12021.1"/>
    </source>
</evidence>
<dbReference type="Pfam" id="PF00685">
    <property type="entry name" value="Sulfotransfer_1"/>
    <property type="match status" value="1"/>
</dbReference>
<keyword evidence="2" id="KW-0808">Transferase</keyword>
<comment type="similarity">
    <text evidence="1">Belongs to the sulfotransferase 1 family.</text>
</comment>
<evidence type="ECO:0000256" key="1">
    <source>
        <dbReference type="ARBA" id="ARBA00005771"/>
    </source>
</evidence>
<comment type="caution">
    <text evidence="4">The sequence shown here is derived from an EMBL/GenBank/DDBJ whole genome shotgun (WGS) entry which is preliminary data.</text>
</comment>
<organism evidence="4 5">
    <name type="scientific">Caerostris darwini</name>
    <dbReference type="NCBI Taxonomy" id="1538125"/>
    <lineage>
        <taxon>Eukaryota</taxon>
        <taxon>Metazoa</taxon>
        <taxon>Ecdysozoa</taxon>
        <taxon>Arthropoda</taxon>
        <taxon>Chelicerata</taxon>
        <taxon>Arachnida</taxon>
        <taxon>Araneae</taxon>
        <taxon>Araneomorphae</taxon>
        <taxon>Entelegynae</taxon>
        <taxon>Araneoidea</taxon>
        <taxon>Araneidae</taxon>
        <taxon>Caerostris</taxon>
    </lineage>
</organism>
<evidence type="ECO:0000256" key="2">
    <source>
        <dbReference type="ARBA" id="ARBA00022679"/>
    </source>
</evidence>
<dbReference type="SUPFAM" id="SSF52540">
    <property type="entry name" value="P-loop containing nucleoside triphosphate hydrolases"/>
    <property type="match status" value="1"/>
</dbReference>
<feature type="domain" description="Sulfotransferase" evidence="3">
    <location>
        <begin position="15"/>
        <end position="258"/>
    </location>
</feature>
<dbReference type="InterPro" id="IPR027417">
    <property type="entry name" value="P-loop_NTPase"/>
</dbReference>